<name>A0A2S5DH78_9NEIS</name>
<dbReference type="OrthoDB" id="7476756at2"/>
<comment type="caution">
    <text evidence="1">The sequence shown here is derived from an EMBL/GenBank/DDBJ whole genome shotgun (WGS) entry which is preliminary data.</text>
</comment>
<protein>
    <recommendedName>
        <fullName evidence="3">Transposase</fullName>
    </recommendedName>
</protein>
<evidence type="ECO:0000313" key="2">
    <source>
        <dbReference type="Proteomes" id="UP000237082"/>
    </source>
</evidence>
<evidence type="ECO:0008006" key="3">
    <source>
        <dbReference type="Google" id="ProtNLM"/>
    </source>
</evidence>
<proteinExistence type="predicted"/>
<reference evidence="2" key="1">
    <citation type="submission" date="2018-02" db="EMBL/GenBank/DDBJ databases">
        <authorList>
            <person name="O'Hara-Hanley K."/>
            <person name="Soby S."/>
        </authorList>
    </citation>
    <scope>NUCLEOTIDE SEQUENCE [LARGE SCALE GENOMIC DNA]</scope>
    <source>
        <strain evidence="2">MWU14-2602</strain>
    </source>
</reference>
<evidence type="ECO:0000313" key="1">
    <source>
        <dbReference type="EMBL" id="POZ62352.1"/>
    </source>
</evidence>
<keyword evidence="2" id="KW-1185">Reference proteome</keyword>
<organism evidence="1 2">
    <name type="scientific">Chromobacterium alticapitis</name>
    <dbReference type="NCBI Taxonomy" id="2073169"/>
    <lineage>
        <taxon>Bacteria</taxon>
        <taxon>Pseudomonadati</taxon>
        <taxon>Pseudomonadota</taxon>
        <taxon>Betaproteobacteria</taxon>
        <taxon>Neisseriales</taxon>
        <taxon>Chromobacteriaceae</taxon>
        <taxon>Chromobacterium</taxon>
    </lineage>
</organism>
<gene>
    <name evidence="1" type="ORF">C2I19_09300</name>
</gene>
<dbReference type="AlphaFoldDB" id="A0A2S5DH78"/>
<sequence length="37" mass="4113">MRRRDWPDDVKASIAVESFSSGKTTRAVARQHVLGPS</sequence>
<dbReference type="EMBL" id="PQWB01000032">
    <property type="protein sequence ID" value="POZ62352.1"/>
    <property type="molecule type" value="Genomic_DNA"/>
</dbReference>
<dbReference type="Proteomes" id="UP000237082">
    <property type="component" value="Unassembled WGS sequence"/>
</dbReference>
<accession>A0A2S5DH78</accession>